<dbReference type="eggNOG" id="COG0745">
    <property type="taxonomic scope" value="Bacteria"/>
</dbReference>
<dbReference type="InterPro" id="IPR001789">
    <property type="entry name" value="Sig_transdc_resp-reg_receiver"/>
</dbReference>
<dbReference type="InterPro" id="IPR011006">
    <property type="entry name" value="CheY-like_superfamily"/>
</dbReference>
<proteinExistence type="predicted"/>
<dbReference type="SMART" id="SM00448">
    <property type="entry name" value="REC"/>
    <property type="match status" value="1"/>
</dbReference>
<dbReference type="PANTHER" id="PTHR44591">
    <property type="entry name" value="STRESS RESPONSE REGULATOR PROTEIN 1"/>
    <property type="match status" value="1"/>
</dbReference>
<evidence type="ECO:0000313" key="4">
    <source>
        <dbReference type="EMBL" id="ABJ83952.1"/>
    </source>
</evidence>
<dbReference type="HOGENOM" id="CLU_000445_69_8_0"/>
<name>Q022Z4_SOLUE</name>
<evidence type="ECO:0000259" key="3">
    <source>
        <dbReference type="PROSITE" id="PS50110"/>
    </source>
</evidence>
<dbReference type="InParanoid" id="Q022Z4"/>
<dbReference type="GO" id="GO:0000160">
    <property type="term" value="P:phosphorelay signal transduction system"/>
    <property type="evidence" value="ECO:0007669"/>
    <property type="project" value="InterPro"/>
</dbReference>
<dbReference type="Pfam" id="PF00072">
    <property type="entry name" value="Response_reg"/>
    <property type="match status" value="1"/>
</dbReference>
<dbReference type="InterPro" id="IPR050595">
    <property type="entry name" value="Bact_response_regulator"/>
</dbReference>
<dbReference type="STRING" id="234267.Acid_2968"/>
<dbReference type="PANTHER" id="PTHR44591:SF3">
    <property type="entry name" value="RESPONSE REGULATORY DOMAIN-CONTAINING PROTEIN"/>
    <property type="match status" value="1"/>
</dbReference>
<dbReference type="SUPFAM" id="SSF52172">
    <property type="entry name" value="CheY-like"/>
    <property type="match status" value="1"/>
</dbReference>
<dbReference type="EMBL" id="CP000473">
    <property type="protein sequence ID" value="ABJ83952.1"/>
    <property type="molecule type" value="Genomic_DNA"/>
</dbReference>
<evidence type="ECO:0000256" key="2">
    <source>
        <dbReference type="PROSITE-ProRule" id="PRU00169"/>
    </source>
</evidence>
<dbReference type="CDD" id="cd00156">
    <property type="entry name" value="REC"/>
    <property type="match status" value="1"/>
</dbReference>
<keyword evidence="1 2" id="KW-0597">Phosphoprotein</keyword>
<protein>
    <submittedName>
        <fullName evidence="4">Response regulator receiver protein</fullName>
    </submittedName>
</protein>
<reference evidence="4" key="1">
    <citation type="submission" date="2006-10" db="EMBL/GenBank/DDBJ databases">
        <title>Complete sequence of Solibacter usitatus Ellin6076.</title>
        <authorList>
            <consortium name="US DOE Joint Genome Institute"/>
            <person name="Copeland A."/>
            <person name="Lucas S."/>
            <person name="Lapidus A."/>
            <person name="Barry K."/>
            <person name="Detter J.C."/>
            <person name="Glavina del Rio T."/>
            <person name="Hammon N."/>
            <person name="Israni S."/>
            <person name="Dalin E."/>
            <person name="Tice H."/>
            <person name="Pitluck S."/>
            <person name="Thompson L.S."/>
            <person name="Brettin T."/>
            <person name="Bruce D."/>
            <person name="Han C."/>
            <person name="Tapia R."/>
            <person name="Gilna P."/>
            <person name="Schmutz J."/>
            <person name="Larimer F."/>
            <person name="Land M."/>
            <person name="Hauser L."/>
            <person name="Kyrpides N."/>
            <person name="Mikhailova N."/>
            <person name="Janssen P.H."/>
            <person name="Kuske C.R."/>
            <person name="Richardson P."/>
        </authorList>
    </citation>
    <scope>NUCLEOTIDE SEQUENCE</scope>
    <source>
        <strain evidence="4">Ellin6076</strain>
    </source>
</reference>
<gene>
    <name evidence="4" type="ordered locus">Acid_2968</name>
</gene>
<organism evidence="4">
    <name type="scientific">Solibacter usitatus (strain Ellin6076)</name>
    <dbReference type="NCBI Taxonomy" id="234267"/>
    <lineage>
        <taxon>Bacteria</taxon>
        <taxon>Pseudomonadati</taxon>
        <taxon>Acidobacteriota</taxon>
        <taxon>Terriglobia</taxon>
        <taxon>Bryobacterales</taxon>
        <taxon>Solibacteraceae</taxon>
        <taxon>Candidatus Solibacter</taxon>
    </lineage>
</organism>
<accession>Q022Z4</accession>
<dbReference type="Gene3D" id="3.40.50.2300">
    <property type="match status" value="1"/>
</dbReference>
<dbReference type="OrthoDB" id="9800897at2"/>
<sequence length="148" mass="15838">MNPSLRGTLETILVVDDNPLVLGAVTAVLEAANFIVLSADSGPSALKLADETTETIHLLLSDVDMPQMSGPELGEAMKKARPGTHVMLMSGGANGNLLVLNYGWAYIQKPFIAVKLVQMINNVLHTADRSQAGGNEFDARKDRDDPKP</sequence>
<feature type="domain" description="Response regulatory" evidence="3">
    <location>
        <begin position="11"/>
        <end position="124"/>
    </location>
</feature>
<dbReference type="AlphaFoldDB" id="Q022Z4"/>
<feature type="modified residue" description="4-aspartylphosphate" evidence="2">
    <location>
        <position position="62"/>
    </location>
</feature>
<evidence type="ECO:0000256" key="1">
    <source>
        <dbReference type="ARBA" id="ARBA00022553"/>
    </source>
</evidence>
<dbReference type="KEGG" id="sus:Acid_2968"/>
<dbReference type="PROSITE" id="PS50110">
    <property type="entry name" value="RESPONSE_REGULATORY"/>
    <property type="match status" value="1"/>
</dbReference>